<accession>A0A449I187</accession>
<evidence type="ECO:0000313" key="2">
    <source>
        <dbReference type="Proteomes" id="UP000396835"/>
    </source>
</evidence>
<sequence length="37" mass="4418">MNCSKKGENDHYGYILLHPYPNFEKHFLVNNKIINLL</sequence>
<dbReference type="EMBL" id="CAACYH010000004">
    <property type="protein sequence ID" value="VFB13233.1"/>
    <property type="molecule type" value="Genomic_DNA"/>
</dbReference>
<organism evidence="1 2">
    <name type="scientific">Prevotella heparinolytica</name>
    <dbReference type="NCBI Taxonomy" id="28113"/>
    <lineage>
        <taxon>Bacteria</taxon>
        <taxon>Pseudomonadati</taxon>
        <taxon>Bacteroidota</taxon>
        <taxon>Bacteroidia</taxon>
        <taxon>Bacteroidales</taxon>
        <taxon>Bacteroidaceae</taxon>
        <taxon>Bacteroides</taxon>
    </lineage>
</organism>
<gene>
    <name evidence="1" type="ORF">NCTC7812_00754</name>
</gene>
<name>A0A449I187_9BACE</name>
<reference evidence="1 2" key="1">
    <citation type="submission" date="2019-02" db="EMBL/GenBank/DDBJ databases">
        <authorList>
            <consortium name="Pathogen Informatics"/>
        </authorList>
    </citation>
    <scope>NUCLEOTIDE SEQUENCE [LARGE SCALE GENOMIC DNA]</scope>
    <source>
        <strain evidence="1 2">3012STDY7078512</strain>
    </source>
</reference>
<evidence type="ECO:0000313" key="1">
    <source>
        <dbReference type="EMBL" id="VFB13233.1"/>
    </source>
</evidence>
<proteinExistence type="predicted"/>
<dbReference type="Proteomes" id="UP000396835">
    <property type="component" value="Unassembled WGS sequence"/>
</dbReference>
<dbReference type="AlphaFoldDB" id="A0A449I187"/>
<protein>
    <submittedName>
        <fullName evidence="1">Uncharacterized protein</fullName>
    </submittedName>
</protein>